<dbReference type="Pfam" id="PF09587">
    <property type="entry name" value="PGA_cap"/>
    <property type="match status" value="1"/>
</dbReference>
<keyword evidence="4" id="KW-1185">Reference proteome</keyword>
<comment type="caution">
    <text evidence="3">The sequence shown here is derived from an EMBL/GenBank/DDBJ whole genome shotgun (WGS) entry which is preliminary data.</text>
</comment>
<dbReference type="AlphaFoldDB" id="M0PNT8"/>
<dbReference type="OrthoDB" id="199819at2157"/>
<organism evidence="3 4">
    <name type="scientific">Halorubrum aidingense JCM 13560</name>
    <dbReference type="NCBI Taxonomy" id="1230454"/>
    <lineage>
        <taxon>Archaea</taxon>
        <taxon>Methanobacteriati</taxon>
        <taxon>Methanobacteriota</taxon>
        <taxon>Stenosarchaea group</taxon>
        <taxon>Halobacteria</taxon>
        <taxon>Halobacteriales</taxon>
        <taxon>Haloferacaceae</taxon>
        <taxon>Halorubrum</taxon>
    </lineage>
</organism>
<sequence length="472" mass="51247">MSGPRSTSDPGSTSESRSSCTIAAAGDAIVTRRLTPAADADRQIGDLRGVIDDADAAVANLEVVLPERDAAATPLPPVPSQYQYLSPLAGILMRAEPFVLDELDAFGFDLFATASNHSFDYGRHGMRSTMDALRERELPFAGMGESLADARRPAYVDTHGGRVGLVAANASIAPGSEAGPASADHPGRTGINPLHLRWIHGASADGLARLRELRTDLGLDDLHETWLVREDPDWKDRPYERFLHAFFEEVDDEALPSVRFEPLADERQAYLDSVAVAAERADYAIASLHGHQAPGGVRNTDETPDYVRSFARDCIDAGADLFVGTGPHVLRGMELYRGRPVFYSLGNFAYQTETIERLPAESYDYYGVDDATDPAALFRSRYRDANGDPKGSLARDGYWETIVPVCEFEDGELASLRLYPCSLGQERALPRRGTPALASGDRAEEILARFAALSEPFGTEVSVEDGVGIVSR</sequence>
<name>M0PNT8_9EURY</name>
<dbReference type="PANTHER" id="PTHR33393:SF11">
    <property type="entry name" value="POLYGLUTAMINE SYNTHESIS ACCESSORY PROTEIN RV0574C-RELATED"/>
    <property type="match status" value="1"/>
</dbReference>
<evidence type="ECO:0000259" key="2">
    <source>
        <dbReference type="SMART" id="SM00854"/>
    </source>
</evidence>
<proteinExistence type="inferred from homology"/>
<evidence type="ECO:0000256" key="1">
    <source>
        <dbReference type="ARBA" id="ARBA00005662"/>
    </source>
</evidence>
<dbReference type="CDD" id="cd07381">
    <property type="entry name" value="MPP_CapA"/>
    <property type="match status" value="1"/>
</dbReference>
<dbReference type="SMART" id="SM00854">
    <property type="entry name" value="PGA_cap"/>
    <property type="match status" value="1"/>
</dbReference>
<reference evidence="3 4" key="1">
    <citation type="journal article" date="2014" name="PLoS Genet.">
        <title>Phylogenetically driven sequencing of extremely halophilic archaea reveals strategies for static and dynamic osmo-response.</title>
        <authorList>
            <person name="Becker E.A."/>
            <person name="Seitzer P.M."/>
            <person name="Tritt A."/>
            <person name="Larsen D."/>
            <person name="Krusor M."/>
            <person name="Yao A.I."/>
            <person name="Wu D."/>
            <person name="Madern D."/>
            <person name="Eisen J.A."/>
            <person name="Darling A.E."/>
            <person name="Facciotti M.T."/>
        </authorList>
    </citation>
    <scope>NUCLEOTIDE SEQUENCE [LARGE SCALE GENOMIC DNA]</scope>
    <source>
        <strain evidence="3 4">JCM 13560</strain>
    </source>
</reference>
<feature type="domain" description="Capsule synthesis protein CapA" evidence="2">
    <location>
        <begin position="21"/>
        <end position="352"/>
    </location>
</feature>
<dbReference type="RefSeq" id="WP_007997852.1">
    <property type="nucleotide sequence ID" value="NZ_AOJI01000003.1"/>
</dbReference>
<dbReference type="Proteomes" id="UP000011575">
    <property type="component" value="Unassembled WGS sequence"/>
</dbReference>
<dbReference type="InterPro" id="IPR019079">
    <property type="entry name" value="Capsule_synth_CapA"/>
</dbReference>
<dbReference type="PANTHER" id="PTHR33393">
    <property type="entry name" value="POLYGLUTAMINE SYNTHESIS ACCESSORY PROTEIN RV0574C-RELATED"/>
    <property type="match status" value="1"/>
</dbReference>
<protein>
    <submittedName>
        <fullName evidence="3">Capsule synthesis protein CapA</fullName>
    </submittedName>
</protein>
<dbReference type="InterPro" id="IPR029052">
    <property type="entry name" value="Metallo-depent_PP-like"/>
</dbReference>
<dbReference type="STRING" id="1230454.C461_01062"/>
<dbReference type="SUPFAM" id="SSF56300">
    <property type="entry name" value="Metallo-dependent phosphatases"/>
    <property type="match status" value="1"/>
</dbReference>
<dbReference type="EMBL" id="AOJI01000003">
    <property type="protein sequence ID" value="EMA70520.1"/>
    <property type="molecule type" value="Genomic_DNA"/>
</dbReference>
<comment type="similarity">
    <text evidence="1">Belongs to the CapA family.</text>
</comment>
<dbReference type="PATRIC" id="fig|1230454.4.peg.222"/>
<accession>M0PNT8</accession>
<evidence type="ECO:0000313" key="3">
    <source>
        <dbReference type="EMBL" id="EMA70520.1"/>
    </source>
</evidence>
<dbReference type="InterPro" id="IPR052169">
    <property type="entry name" value="CW_Biosynth-Accessory"/>
</dbReference>
<evidence type="ECO:0000313" key="4">
    <source>
        <dbReference type="Proteomes" id="UP000011575"/>
    </source>
</evidence>
<gene>
    <name evidence="3" type="ORF">C461_01062</name>
</gene>